<dbReference type="PANTHER" id="PTHR48104:SF30">
    <property type="entry name" value="METACASPASE-1"/>
    <property type="match status" value="1"/>
</dbReference>
<dbReference type="SUPFAM" id="SSF52129">
    <property type="entry name" value="Caspase-like"/>
    <property type="match status" value="1"/>
</dbReference>
<dbReference type="GO" id="GO:0005737">
    <property type="term" value="C:cytoplasm"/>
    <property type="evidence" value="ECO:0007669"/>
    <property type="project" value="TreeGrafter"/>
</dbReference>
<organism evidence="3 4">
    <name type="scientific">[Phormidium ambiguum] IAM M-71</name>
    <dbReference type="NCBI Taxonomy" id="454136"/>
    <lineage>
        <taxon>Bacteria</taxon>
        <taxon>Bacillati</taxon>
        <taxon>Cyanobacteriota</taxon>
        <taxon>Cyanophyceae</taxon>
        <taxon>Oscillatoriophycideae</taxon>
        <taxon>Aerosakkonematales</taxon>
        <taxon>Aerosakkonemataceae</taxon>
        <taxon>Floridanema</taxon>
    </lineage>
</organism>
<comment type="caution">
    <text evidence="3">The sequence shown here is derived from an EMBL/GenBank/DDBJ whole genome shotgun (WGS) entry which is preliminary data.</text>
</comment>
<feature type="domain" description="Peptidase C14 caspase" evidence="1">
    <location>
        <begin position="41"/>
        <end position="308"/>
    </location>
</feature>
<evidence type="ECO:0000259" key="1">
    <source>
        <dbReference type="Pfam" id="PF00656"/>
    </source>
</evidence>
<dbReference type="InterPro" id="IPR011189">
    <property type="entry name" value="UCP_caspase_lke"/>
</dbReference>
<dbReference type="InterPro" id="IPR029030">
    <property type="entry name" value="Caspase-like_dom_sf"/>
</dbReference>
<dbReference type="OrthoDB" id="505527at2"/>
<dbReference type="GO" id="GO:0006508">
    <property type="term" value="P:proteolysis"/>
    <property type="evidence" value="ECO:0007669"/>
    <property type="project" value="InterPro"/>
</dbReference>
<sequence length="748" mass="81172">MKRRHFLQFATSTLATLGLSQFNIQQHSWRYAKVLAKNTPRKLALLVGINNYTDAPLRGCINDTYLQRELLIHRFGFNPKDILLVTDETNIKPTRAGILQAFEEHLIKQAKPGDVVVYHFSGHGSQVFDPNSGATDQLNSTFVPIDREISTSGDQRIVSDVMGETLFLLMSALQTENVAVVLDSCHSGGGKRGNLTIRAINSNANIIPSSMERDYQEQWLSKLGKSRDWLQQERQKSIAKGIVIASAAREQLAADTPFNGFSAGAFTYVLTQYLWQTNSEESINSVIANVARSTTRISSTRQIPEFEVKKGSNNDKKPAYFLSHKLPAAEAVITKVAGKSVELWLGGIDCKSMAAFNKNALFFMVDNQGRNLGTVRLDARNPNNGLIGQGTILETSQSNAIKPGLILQEQARAIPNNLTLSIGLDDSLGADKKVASQLLSSLNRIESTALGNTEVQYIFGRMTEANYRELQQSKVVDIPPVGSLGLYAPGLDLIPGSFGAANENVTSAINRLKAKFRSLLAARLVKLTLNADSSKLKVSTVMRVLNAESGQPVNVAASAFTVRGSTINSAQVPTTITANSGKIPDLPVGTRVQFLFENKEDKNLYVNLLVITPEGEMIVLFPNSWAATNDAALVKAGETRQIPEVGKDPFKITVGKPYGNVEVLVIASATPLREALKKLQSIAVSRGQRGGPLSLESDAAAVIDDLLGDFDNGTRGSRSLYASFDSTVRSIDTAQLAAMSITFRSISG</sequence>
<dbReference type="GO" id="GO:0004197">
    <property type="term" value="F:cysteine-type endopeptidase activity"/>
    <property type="evidence" value="ECO:0007669"/>
    <property type="project" value="InterPro"/>
</dbReference>
<dbReference type="STRING" id="454136.NIES2119_24650"/>
<accession>A0A1U7I945</accession>
<feature type="domain" description="DUF4384" evidence="2">
    <location>
        <begin position="586"/>
        <end position="671"/>
    </location>
</feature>
<evidence type="ECO:0000313" key="3">
    <source>
        <dbReference type="EMBL" id="OKH32932.1"/>
    </source>
</evidence>
<proteinExistence type="predicted"/>
<dbReference type="InterPro" id="IPR050452">
    <property type="entry name" value="Metacaspase"/>
</dbReference>
<dbReference type="PANTHER" id="PTHR48104">
    <property type="entry name" value="METACASPASE-4"/>
    <property type="match status" value="1"/>
</dbReference>
<dbReference type="PIRSF" id="PIRSF007398">
    <property type="entry name" value="Sll0148_caspase"/>
    <property type="match status" value="1"/>
</dbReference>
<dbReference type="Proteomes" id="UP000185860">
    <property type="component" value="Unassembled WGS sequence"/>
</dbReference>
<evidence type="ECO:0000259" key="2">
    <source>
        <dbReference type="Pfam" id="PF14326"/>
    </source>
</evidence>
<dbReference type="RefSeq" id="WP_073596149.1">
    <property type="nucleotide sequence ID" value="NZ_MRCE01000034.1"/>
</dbReference>
<dbReference type="Pfam" id="PF00656">
    <property type="entry name" value="Peptidase_C14"/>
    <property type="match status" value="1"/>
</dbReference>
<dbReference type="Gene3D" id="3.40.50.1460">
    <property type="match status" value="1"/>
</dbReference>
<dbReference type="Pfam" id="PF14326">
    <property type="entry name" value="DUF4384"/>
    <property type="match status" value="1"/>
</dbReference>
<dbReference type="InterPro" id="IPR025493">
    <property type="entry name" value="DUF4384"/>
</dbReference>
<protein>
    <submittedName>
        <fullName evidence="3">Caspase</fullName>
    </submittedName>
</protein>
<name>A0A1U7I945_9CYAN</name>
<dbReference type="AlphaFoldDB" id="A0A1U7I945"/>
<dbReference type="InterPro" id="IPR011600">
    <property type="entry name" value="Pept_C14_caspase"/>
</dbReference>
<dbReference type="EMBL" id="MRCE01000034">
    <property type="protein sequence ID" value="OKH32932.1"/>
    <property type="molecule type" value="Genomic_DNA"/>
</dbReference>
<reference evidence="3 4" key="1">
    <citation type="submission" date="2016-11" db="EMBL/GenBank/DDBJ databases">
        <title>Draft Genome Sequences of Nine Cyanobacterial Strains from Diverse Habitats.</title>
        <authorList>
            <person name="Zhu T."/>
            <person name="Hou S."/>
            <person name="Lu X."/>
            <person name="Hess W.R."/>
        </authorList>
    </citation>
    <scope>NUCLEOTIDE SEQUENCE [LARGE SCALE GENOMIC DNA]</scope>
    <source>
        <strain evidence="3 4">IAM M-71</strain>
    </source>
</reference>
<evidence type="ECO:0000313" key="4">
    <source>
        <dbReference type="Proteomes" id="UP000185860"/>
    </source>
</evidence>
<gene>
    <name evidence="3" type="ORF">NIES2119_24650</name>
</gene>